<dbReference type="OrthoDB" id="1076714at2"/>
<feature type="transmembrane region" description="Helical" evidence="1">
    <location>
        <begin position="6"/>
        <end position="28"/>
    </location>
</feature>
<keyword evidence="6" id="KW-1185">Reference proteome</keyword>
<proteinExistence type="predicted"/>
<evidence type="ECO:0000313" key="3">
    <source>
        <dbReference type="EMBL" id="AZB01739.1"/>
    </source>
</evidence>
<dbReference type="STRING" id="112234.SAMN05421768_107365"/>
<dbReference type="Proteomes" id="UP000279541">
    <property type="component" value="Chromosome"/>
</dbReference>
<evidence type="ECO:0000313" key="6">
    <source>
        <dbReference type="Proteomes" id="UP000279541"/>
    </source>
</evidence>
<name>A0A1N7J696_9FLAO</name>
<keyword evidence="1" id="KW-0472">Membrane</keyword>
<evidence type="ECO:0000259" key="2">
    <source>
        <dbReference type="Pfam" id="PF26603"/>
    </source>
</evidence>
<dbReference type="KEGG" id="cjt:EG359_19965"/>
<evidence type="ECO:0000256" key="1">
    <source>
        <dbReference type="SAM" id="Phobius"/>
    </source>
</evidence>
<dbReference type="EMBL" id="FTNZ01000007">
    <property type="protein sequence ID" value="SIS44766.1"/>
    <property type="molecule type" value="Genomic_DNA"/>
</dbReference>
<sequence>MKGSKIGYIVGLVVGVPLFAFGANYLFFSGNRASDIETKEYIKNSKIETFAVNKWLKEDHKQYIAGLQRGANSAVLYWYTFYDNQYKKYFNLYMFDYLEKDYQGRNRINFIYSVDKETKFTAYVNQEQLKNVTYGTKDNPVPIWGKDLLQYNGRDQKDDMNDIELEVKTFHVNPETNALFIQQYLSHFMPKDEYKAMFKK</sequence>
<evidence type="ECO:0000313" key="5">
    <source>
        <dbReference type="Proteomes" id="UP000186106"/>
    </source>
</evidence>
<gene>
    <name evidence="3" type="ORF">EG359_19965</name>
    <name evidence="4" type="ORF">SAMN05421768_107365</name>
</gene>
<protein>
    <recommendedName>
        <fullName evidence="2">DUF8188 domain-containing protein</fullName>
    </recommendedName>
</protein>
<dbReference type="EMBL" id="CP033926">
    <property type="protein sequence ID" value="AZB01739.1"/>
    <property type="molecule type" value="Genomic_DNA"/>
</dbReference>
<evidence type="ECO:0000313" key="4">
    <source>
        <dbReference type="EMBL" id="SIS44766.1"/>
    </source>
</evidence>
<dbReference type="Proteomes" id="UP000186106">
    <property type="component" value="Unassembled WGS sequence"/>
</dbReference>
<reference evidence="4 5" key="1">
    <citation type="submission" date="2017-01" db="EMBL/GenBank/DDBJ databases">
        <authorList>
            <person name="Mah S.A."/>
            <person name="Swanson W.J."/>
            <person name="Moy G.W."/>
            <person name="Vacquier V.D."/>
        </authorList>
    </citation>
    <scope>NUCLEOTIDE SEQUENCE [LARGE SCALE GENOMIC DNA]</scope>
    <source>
        <strain evidence="4 5">DSM 16927</strain>
    </source>
</reference>
<accession>A0A1N7J696</accession>
<dbReference type="RefSeq" id="WP_076356697.1">
    <property type="nucleotide sequence ID" value="NZ_CP033926.1"/>
</dbReference>
<reference evidence="3 6" key="2">
    <citation type="submission" date="2018-11" db="EMBL/GenBank/DDBJ databases">
        <title>Proposal to divide the Flavobacteriaceae and reorganize its genera based on Amino Acid Identity values calculated from whole genome sequences.</title>
        <authorList>
            <person name="Nicholson A.C."/>
            <person name="Gulvik C.A."/>
            <person name="Whitney A.M."/>
            <person name="Humrighouse B.W."/>
            <person name="Bell M."/>
            <person name="Holmes B."/>
            <person name="Steigerwalt A.G."/>
            <person name="Villarma A."/>
            <person name="Sheth M."/>
            <person name="Batra D."/>
            <person name="Pryor J."/>
            <person name="Bernardet J.-F."/>
            <person name="Hugo C."/>
            <person name="Kampfer P."/>
            <person name="Newman J."/>
            <person name="McQuiston J.R."/>
        </authorList>
    </citation>
    <scope>NUCLEOTIDE SEQUENCE [LARGE SCALE GENOMIC DNA]</scope>
    <source>
        <strain evidence="3 6">DSM 16927</strain>
    </source>
</reference>
<dbReference type="InterPro" id="IPR058501">
    <property type="entry name" value="DUF8188"/>
</dbReference>
<dbReference type="AlphaFoldDB" id="A0A1N7J696"/>
<keyword evidence="1" id="KW-1133">Transmembrane helix</keyword>
<keyword evidence="1" id="KW-0812">Transmembrane</keyword>
<organism evidence="4 5">
    <name type="scientific">Chryseobacterium joostei</name>
    <dbReference type="NCBI Taxonomy" id="112234"/>
    <lineage>
        <taxon>Bacteria</taxon>
        <taxon>Pseudomonadati</taxon>
        <taxon>Bacteroidota</taxon>
        <taxon>Flavobacteriia</taxon>
        <taxon>Flavobacteriales</taxon>
        <taxon>Weeksellaceae</taxon>
        <taxon>Chryseobacterium group</taxon>
        <taxon>Chryseobacterium</taxon>
    </lineage>
</organism>
<feature type="domain" description="DUF8188" evidence="2">
    <location>
        <begin position="38"/>
        <end position="198"/>
    </location>
</feature>
<dbReference type="Pfam" id="PF26603">
    <property type="entry name" value="DUF8188"/>
    <property type="match status" value="1"/>
</dbReference>